<accession>A0ABV5GTG9</accession>
<gene>
    <name evidence="1" type="ORF">ACFFVF_19425</name>
</gene>
<reference evidence="1 2" key="1">
    <citation type="submission" date="2024-09" db="EMBL/GenBank/DDBJ databases">
        <authorList>
            <person name="Sun Q."/>
            <person name="Mori K."/>
        </authorList>
    </citation>
    <scope>NUCLEOTIDE SEQUENCE [LARGE SCALE GENOMIC DNA]</scope>
    <source>
        <strain evidence="1 2">CECT 7955</strain>
    </source>
</reference>
<comment type="caution">
    <text evidence="1">The sequence shown here is derived from an EMBL/GenBank/DDBJ whole genome shotgun (WGS) entry which is preliminary data.</text>
</comment>
<proteinExistence type="predicted"/>
<organism evidence="1 2">
    <name type="scientific">Flavobacterium jumunjinense</name>
    <dbReference type="NCBI Taxonomy" id="998845"/>
    <lineage>
        <taxon>Bacteria</taxon>
        <taxon>Pseudomonadati</taxon>
        <taxon>Bacteroidota</taxon>
        <taxon>Flavobacteriia</taxon>
        <taxon>Flavobacteriales</taxon>
        <taxon>Flavobacteriaceae</taxon>
        <taxon>Flavobacterium</taxon>
    </lineage>
</organism>
<evidence type="ECO:0000313" key="1">
    <source>
        <dbReference type="EMBL" id="MFB9098683.1"/>
    </source>
</evidence>
<dbReference type="EMBL" id="JBHMEY010000094">
    <property type="protein sequence ID" value="MFB9098683.1"/>
    <property type="molecule type" value="Genomic_DNA"/>
</dbReference>
<keyword evidence="2" id="KW-1185">Reference proteome</keyword>
<dbReference type="RefSeq" id="WP_236458625.1">
    <property type="nucleotide sequence ID" value="NZ_CBCSGE010000001.1"/>
</dbReference>
<dbReference type="PROSITE" id="PS51257">
    <property type="entry name" value="PROKAR_LIPOPROTEIN"/>
    <property type="match status" value="1"/>
</dbReference>
<sequence length="269" mass="30449">MKKIALISLLSLFVSCKEDVKKEESTTEEIQITETEVKEVPEFTKGIEATHKKAEFLANDVISYDLMVNFGGKEYLAGKFTQTVDGTLIRMERADGEVVLYDGKEVYTNKADANLKGDRFDIFTWPYFITLPYKLNDNGTIWSDFQDLPFYGENVATGKLTFEANIGDAPDDWYYIYKDAQNHLVGAAYIVSFGKGKEAAEKEPHAVKYTTFLETNGIPFATEWTYHMWTLETGFGDEIGKAKVTNIVFSKKNEALFEKPENATLVPLK</sequence>
<protein>
    <submittedName>
        <fullName evidence="1">Heat-shock protein Hsp90</fullName>
    </submittedName>
</protein>
<evidence type="ECO:0000313" key="2">
    <source>
        <dbReference type="Proteomes" id="UP001589607"/>
    </source>
</evidence>
<dbReference type="Proteomes" id="UP001589607">
    <property type="component" value="Unassembled WGS sequence"/>
</dbReference>
<name>A0ABV5GTG9_9FLAO</name>